<sequence length="73" mass="8104">MGRDLGPLLVAFGLLVVVVGVLAWRGWLAWFGHLPGDIRIEGENVRVYIPWVSMLVVSVGISALLFLVSLFRR</sequence>
<evidence type="ECO:0000313" key="2">
    <source>
        <dbReference type="EMBL" id="GAA3698201.1"/>
    </source>
</evidence>
<dbReference type="Proteomes" id="UP001500752">
    <property type="component" value="Unassembled WGS sequence"/>
</dbReference>
<accession>A0ABP7CY48</accession>
<organism evidence="2 3">
    <name type="scientific">Arthrobacter ginkgonis</name>
    <dbReference type="NCBI Taxonomy" id="1630594"/>
    <lineage>
        <taxon>Bacteria</taxon>
        <taxon>Bacillati</taxon>
        <taxon>Actinomycetota</taxon>
        <taxon>Actinomycetes</taxon>
        <taxon>Micrococcales</taxon>
        <taxon>Micrococcaceae</taxon>
        <taxon>Arthrobacter</taxon>
    </lineage>
</organism>
<gene>
    <name evidence="2" type="ORF">GCM10023081_38980</name>
</gene>
<dbReference type="RefSeq" id="WP_345153483.1">
    <property type="nucleotide sequence ID" value="NZ_BAABEO010000025.1"/>
</dbReference>
<keyword evidence="1" id="KW-0472">Membrane</keyword>
<dbReference type="InterPro" id="IPR021320">
    <property type="entry name" value="DUF2905"/>
</dbReference>
<reference evidence="3" key="1">
    <citation type="journal article" date="2019" name="Int. J. Syst. Evol. Microbiol.">
        <title>The Global Catalogue of Microorganisms (GCM) 10K type strain sequencing project: providing services to taxonomists for standard genome sequencing and annotation.</title>
        <authorList>
            <consortium name="The Broad Institute Genomics Platform"/>
            <consortium name="The Broad Institute Genome Sequencing Center for Infectious Disease"/>
            <person name="Wu L."/>
            <person name="Ma J."/>
        </authorList>
    </citation>
    <scope>NUCLEOTIDE SEQUENCE [LARGE SCALE GENOMIC DNA]</scope>
    <source>
        <strain evidence="3">JCM 30742</strain>
    </source>
</reference>
<evidence type="ECO:0000313" key="3">
    <source>
        <dbReference type="Proteomes" id="UP001500752"/>
    </source>
</evidence>
<feature type="transmembrane region" description="Helical" evidence="1">
    <location>
        <begin position="7"/>
        <end position="28"/>
    </location>
</feature>
<keyword evidence="1" id="KW-1133">Transmembrane helix</keyword>
<protein>
    <recommendedName>
        <fullName evidence="4">DUF2905 domain-containing protein</fullName>
    </recommendedName>
</protein>
<keyword evidence="1" id="KW-0812">Transmembrane</keyword>
<evidence type="ECO:0000256" key="1">
    <source>
        <dbReference type="SAM" id="Phobius"/>
    </source>
</evidence>
<evidence type="ECO:0008006" key="4">
    <source>
        <dbReference type="Google" id="ProtNLM"/>
    </source>
</evidence>
<keyword evidence="3" id="KW-1185">Reference proteome</keyword>
<feature type="transmembrane region" description="Helical" evidence="1">
    <location>
        <begin position="48"/>
        <end position="71"/>
    </location>
</feature>
<proteinExistence type="predicted"/>
<dbReference type="PANTHER" id="PTHR36443:SF1">
    <property type="entry name" value="BSR5223 PROTEIN"/>
    <property type="match status" value="1"/>
</dbReference>
<name>A0ABP7CY48_9MICC</name>
<dbReference type="PANTHER" id="PTHR36443">
    <property type="entry name" value="BSR5223 PROTEIN"/>
    <property type="match status" value="1"/>
</dbReference>
<dbReference type="Pfam" id="PF11146">
    <property type="entry name" value="DUF2905"/>
    <property type="match status" value="1"/>
</dbReference>
<comment type="caution">
    <text evidence="2">The sequence shown here is derived from an EMBL/GenBank/DDBJ whole genome shotgun (WGS) entry which is preliminary data.</text>
</comment>
<dbReference type="EMBL" id="BAABEO010000025">
    <property type="protein sequence ID" value="GAA3698201.1"/>
    <property type="molecule type" value="Genomic_DNA"/>
</dbReference>